<keyword evidence="4" id="KW-0732">Signal</keyword>
<accession>A0A7L7LC22</accession>
<dbReference type="SMART" id="SM00028">
    <property type="entry name" value="TPR"/>
    <property type="match status" value="13"/>
</dbReference>
<feature type="repeat" description="TPR" evidence="3">
    <location>
        <begin position="282"/>
        <end position="315"/>
    </location>
</feature>
<proteinExistence type="predicted"/>
<dbReference type="InterPro" id="IPR011990">
    <property type="entry name" value="TPR-like_helical_dom_sf"/>
</dbReference>
<evidence type="ECO:0000256" key="1">
    <source>
        <dbReference type="ARBA" id="ARBA00022737"/>
    </source>
</evidence>
<name>A0A7L7LC22_9BACT</name>
<keyword evidence="2 3" id="KW-0802">TPR repeat</keyword>
<dbReference type="Pfam" id="PF12770">
    <property type="entry name" value="CHAT"/>
    <property type="match status" value="1"/>
</dbReference>
<sequence>MMKSLLLTALFLLIFTRLVSAQQQPFENQSRSAKKWYQQALRLQQKGNYTSSLVLFEKASQQFKKQRLWRKHIDCDNEFTHSLILLGRYNEALKKAGQTLQESLTNLKDTTLVVVPYTNLGTIYFEKGEYDKALTYYNKVLQIQRTLFGDDHLKLVDSYINLGNVYTSKAEYDKALAYFQKSVQIRRSFLGNTHPDLAYSYFLIGNIYFYKREFDKALDNHQKALKSRLAHFGKIHPEVANSYNSLGSVYQHKGEYDTALEYHLKALQMRRTIYGEKHLRTADSYNNLGSLYRVRGEYTKALEYLQKGLQIRRATLKESHHSVSESYIRLGSLYQVTGEYEKALEYHQKALQGFLATFGKVHPAVADSYKELGNTYFDKGEYDKALENYQQTLEIRRVVSGEAHTSVGNSYYVIGNVYAAKGEYDKALEYFHKALQIRVAVHGEMHHNVADSYNNLGNIYQAKGDYTLALEYHQKALLIRLKVLNESHPKVADSYNNLGKLYYAKKDYGKALEYHQKAVNTYLKSLGESHPGVAEAYNNLGNIYQAQGDYKLALEYHQKALQGYRKTFGNAHPGVADTYNYLGNVYRLKDEPRKSLQLFQKAIMANVPSFQDSLISHNPILAGHTKPYLTPVTLLLSLQSKAEVLEHLFNQSHAIKDLILALQTSCSADSVAYKIQQNYTGENDKVAFTASAMKLYQQALPLCLKVYQLTKDQRYLDKAFYFAERGKASVLTASLAESKAKTFAEIPDSLLQQDQLFRSQMAQFSQRLVKELAKGKEADSSKLVFYQNNLFRAHLQQEKLVNQLEKKYPKFYSLKYQLQAVTPKQLQGVLDEKTALLDYVLTDTLLQVFIMGRKFYKVESVVLDSLFQRRLTAFRESILYKDHDLHQQVAYALYQLFIPASLPKSIKSLIIIPAGELTTFPFEALLTKPREVKEDKRKAYLLKKYNVSYAYSAGLLYERLIQTQETENKQLLAMAPVFESPARSNQRANIQTKLFHQENYEESELERVNNRNNITSQIINQQLDNVDIERNKKYYSDVRNNIIPETLLLEGKYPRPLPASEREVKNIAQLFQAKGVPAKVFLHQQASENQIKSLETAQYNFIHLATHGFVNEKYPELSGLVLAPDKTDQEDGILYTGEIYNLHLKADLVTLSACETGLGKIVPSEGVIGLTRALLYAGAKNIMVSVWKVSDESTADLMEDFYRQLLSGKSKARALHAAKRKMLKQDRYSQPYYWAPFILIGK</sequence>
<dbReference type="PANTHER" id="PTHR45641:SF1">
    <property type="entry name" value="AAA+ ATPASE DOMAIN-CONTAINING PROTEIN"/>
    <property type="match status" value="1"/>
</dbReference>
<dbReference type="AlphaFoldDB" id="A0A7L7LC22"/>
<feature type="repeat" description="TPR" evidence="3">
    <location>
        <begin position="408"/>
        <end position="441"/>
    </location>
</feature>
<feature type="repeat" description="TPR" evidence="3">
    <location>
        <begin position="240"/>
        <end position="273"/>
    </location>
</feature>
<feature type="domain" description="CHAT" evidence="5">
    <location>
        <begin position="888"/>
        <end position="1242"/>
    </location>
</feature>
<evidence type="ECO:0000256" key="4">
    <source>
        <dbReference type="SAM" id="SignalP"/>
    </source>
</evidence>
<evidence type="ECO:0000313" key="6">
    <source>
        <dbReference type="EMBL" id="QMU29929.1"/>
    </source>
</evidence>
<dbReference type="Pfam" id="PF13374">
    <property type="entry name" value="TPR_10"/>
    <property type="match status" value="1"/>
</dbReference>
<dbReference type="SUPFAM" id="SSF48452">
    <property type="entry name" value="TPR-like"/>
    <property type="match status" value="2"/>
</dbReference>
<reference evidence="6 7" key="1">
    <citation type="submission" date="2020-08" db="EMBL/GenBank/DDBJ databases">
        <title>Adhaeribacter dokdonensis sp. nov., isolated from the rhizosphere of Elymus tsukushiensis, a plant native to the Dokdo Islands, Republic of Korea.</title>
        <authorList>
            <person name="Ghim S.Y."/>
        </authorList>
    </citation>
    <scope>NUCLEOTIDE SEQUENCE [LARGE SCALE GENOMIC DNA]</scope>
    <source>
        <strain evidence="6 7">KUDC8001</strain>
    </source>
</reference>
<evidence type="ECO:0000313" key="7">
    <source>
        <dbReference type="Proteomes" id="UP000514509"/>
    </source>
</evidence>
<feature type="repeat" description="TPR" evidence="3">
    <location>
        <begin position="366"/>
        <end position="399"/>
    </location>
</feature>
<dbReference type="PROSITE" id="PS50293">
    <property type="entry name" value="TPR_REGION"/>
    <property type="match status" value="9"/>
</dbReference>
<dbReference type="Pfam" id="PF00515">
    <property type="entry name" value="TPR_1"/>
    <property type="match status" value="1"/>
</dbReference>
<dbReference type="PANTHER" id="PTHR45641">
    <property type="entry name" value="TETRATRICOPEPTIDE REPEAT PROTEIN (AFU_ORTHOLOGUE AFUA_6G03870)"/>
    <property type="match status" value="1"/>
</dbReference>
<dbReference type="RefSeq" id="WP_182412388.1">
    <property type="nucleotide sequence ID" value="NZ_CP055153.1"/>
</dbReference>
<dbReference type="SMART" id="SM00671">
    <property type="entry name" value="SEL1"/>
    <property type="match status" value="12"/>
</dbReference>
<feature type="repeat" description="TPR" evidence="3">
    <location>
        <begin position="576"/>
        <end position="609"/>
    </location>
</feature>
<feature type="repeat" description="TPR" evidence="3">
    <location>
        <begin position="492"/>
        <end position="525"/>
    </location>
</feature>
<feature type="repeat" description="TPR" evidence="3">
    <location>
        <begin position="450"/>
        <end position="483"/>
    </location>
</feature>
<dbReference type="Gene3D" id="1.25.40.10">
    <property type="entry name" value="Tetratricopeptide repeat domain"/>
    <property type="match status" value="4"/>
</dbReference>
<feature type="repeat" description="TPR" evidence="3">
    <location>
        <begin position="114"/>
        <end position="147"/>
    </location>
</feature>
<gene>
    <name evidence="6" type="ORF">HUW48_18700</name>
</gene>
<evidence type="ECO:0000259" key="5">
    <source>
        <dbReference type="Pfam" id="PF12770"/>
    </source>
</evidence>
<protein>
    <submittedName>
        <fullName evidence="6">Tetratricopeptide repeat protein</fullName>
    </submittedName>
</protein>
<evidence type="ECO:0000256" key="2">
    <source>
        <dbReference type="ARBA" id="ARBA00022803"/>
    </source>
</evidence>
<dbReference type="InterPro" id="IPR019734">
    <property type="entry name" value="TPR_rpt"/>
</dbReference>
<evidence type="ECO:0000256" key="3">
    <source>
        <dbReference type="PROSITE-ProRule" id="PRU00339"/>
    </source>
</evidence>
<dbReference type="InterPro" id="IPR006597">
    <property type="entry name" value="Sel1-like"/>
</dbReference>
<dbReference type="EMBL" id="CP055153">
    <property type="protein sequence ID" value="QMU29929.1"/>
    <property type="molecule type" value="Genomic_DNA"/>
</dbReference>
<dbReference type="KEGG" id="add:HUW48_18700"/>
<dbReference type="PROSITE" id="PS50005">
    <property type="entry name" value="TPR"/>
    <property type="match status" value="12"/>
</dbReference>
<feature type="repeat" description="TPR" evidence="3">
    <location>
        <begin position="324"/>
        <end position="357"/>
    </location>
</feature>
<organism evidence="6 7">
    <name type="scientific">Adhaeribacter radiodurans</name>
    <dbReference type="NCBI Taxonomy" id="2745197"/>
    <lineage>
        <taxon>Bacteria</taxon>
        <taxon>Pseudomonadati</taxon>
        <taxon>Bacteroidota</taxon>
        <taxon>Cytophagia</taxon>
        <taxon>Cytophagales</taxon>
        <taxon>Hymenobacteraceae</taxon>
        <taxon>Adhaeribacter</taxon>
    </lineage>
</organism>
<keyword evidence="7" id="KW-1185">Reference proteome</keyword>
<feature type="chain" id="PRO_5029640007" evidence="4">
    <location>
        <begin position="22"/>
        <end position="1242"/>
    </location>
</feature>
<feature type="repeat" description="TPR" evidence="3">
    <location>
        <begin position="156"/>
        <end position="189"/>
    </location>
</feature>
<keyword evidence="1" id="KW-0677">Repeat</keyword>
<dbReference type="Pfam" id="PF13424">
    <property type="entry name" value="TPR_12"/>
    <property type="match status" value="5"/>
</dbReference>
<feature type="repeat" description="TPR" evidence="3">
    <location>
        <begin position="198"/>
        <end position="231"/>
    </location>
</feature>
<dbReference type="Proteomes" id="UP000514509">
    <property type="component" value="Chromosome"/>
</dbReference>
<dbReference type="InterPro" id="IPR024983">
    <property type="entry name" value="CHAT_dom"/>
</dbReference>
<feature type="repeat" description="TPR" evidence="3">
    <location>
        <begin position="534"/>
        <end position="567"/>
    </location>
</feature>
<feature type="signal peptide" evidence="4">
    <location>
        <begin position="1"/>
        <end position="21"/>
    </location>
</feature>